<dbReference type="OrthoDB" id="9785236at2"/>
<accession>A0A0A0JSM1</accession>
<evidence type="ECO:0000313" key="2">
    <source>
        <dbReference type="Proteomes" id="UP000030013"/>
    </source>
</evidence>
<dbReference type="AlphaFoldDB" id="A0A0A0JSM1"/>
<comment type="caution">
    <text evidence="1">The sequence shown here is derived from an EMBL/GenBank/DDBJ whole genome shotgun (WGS) entry which is preliminary data.</text>
</comment>
<keyword evidence="2" id="KW-1185">Reference proteome</keyword>
<protein>
    <submittedName>
        <fullName evidence="1">Uncharacterized protein</fullName>
    </submittedName>
</protein>
<sequence length="70" mass="7308">MREQGTGQIITISSQAATKAIPFIGGYAATDRTLLPHVVTPQAVADAVAEVIGSGEAEVGVLPRWPPRHC</sequence>
<dbReference type="RefSeq" id="WP_035938773.1">
    <property type="nucleotide sequence ID" value="NZ_AVPL01000041.1"/>
</dbReference>
<name>A0A0A0JSM1_9MICO</name>
<dbReference type="InterPro" id="IPR036291">
    <property type="entry name" value="NAD(P)-bd_dom_sf"/>
</dbReference>
<gene>
    <name evidence="1" type="ORF">N801_08325</name>
</gene>
<dbReference type="EMBL" id="AVPL01000041">
    <property type="protein sequence ID" value="KGN40425.1"/>
    <property type="molecule type" value="Genomic_DNA"/>
</dbReference>
<dbReference type="SUPFAM" id="SSF51735">
    <property type="entry name" value="NAD(P)-binding Rossmann-fold domains"/>
    <property type="match status" value="1"/>
</dbReference>
<proteinExistence type="predicted"/>
<organism evidence="1 2">
    <name type="scientific">Knoellia aerolata DSM 18566</name>
    <dbReference type="NCBI Taxonomy" id="1385519"/>
    <lineage>
        <taxon>Bacteria</taxon>
        <taxon>Bacillati</taxon>
        <taxon>Actinomycetota</taxon>
        <taxon>Actinomycetes</taxon>
        <taxon>Micrococcales</taxon>
        <taxon>Intrasporangiaceae</taxon>
        <taxon>Knoellia</taxon>
    </lineage>
</organism>
<dbReference type="Proteomes" id="UP000030013">
    <property type="component" value="Unassembled WGS sequence"/>
</dbReference>
<evidence type="ECO:0000313" key="1">
    <source>
        <dbReference type="EMBL" id="KGN40425.1"/>
    </source>
</evidence>
<reference evidence="1 2" key="1">
    <citation type="submission" date="2013-08" db="EMBL/GenBank/DDBJ databases">
        <title>The genome sequence of Knoellia aerolata.</title>
        <authorList>
            <person name="Zhu W."/>
            <person name="Wang G."/>
        </authorList>
    </citation>
    <scope>NUCLEOTIDE SEQUENCE [LARGE SCALE GENOMIC DNA]</scope>
    <source>
        <strain evidence="1 2">DSM 18566</strain>
    </source>
</reference>
<dbReference type="STRING" id="1385519.N801_08325"/>